<proteinExistence type="predicted"/>
<name>U6STS5_9BACI</name>
<accession>U6STS5</accession>
<protein>
    <submittedName>
        <fullName evidence="2">Uncharacterized protein</fullName>
    </submittedName>
</protein>
<dbReference type="EMBL" id="ATAE01000009">
    <property type="protein sequence ID" value="ERN54056.1"/>
    <property type="molecule type" value="Genomic_DNA"/>
</dbReference>
<comment type="caution">
    <text evidence="2">The sequence shown here is derived from an EMBL/GenBank/DDBJ whole genome shotgun (WGS) entry which is preliminary data.</text>
</comment>
<evidence type="ECO:0000313" key="2">
    <source>
        <dbReference type="EMBL" id="ERN54056.1"/>
    </source>
</evidence>
<evidence type="ECO:0000313" key="3">
    <source>
        <dbReference type="Proteomes" id="UP000017170"/>
    </source>
</evidence>
<evidence type="ECO:0000256" key="1">
    <source>
        <dbReference type="SAM" id="MobiDB-lite"/>
    </source>
</evidence>
<feature type="compositionally biased region" description="Basic and acidic residues" evidence="1">
    <location>
        <begin position="34"/>
        <end position="47"/>
    </location>
</feature>
<feature type="region of interest" description="Disordered" evidence="1">
    <location>
        <begin position="34"/>
        <end position="53"/>
    </location>
</feature>
<gene>
    <name evidence="2" type="ORF">A33I_08785</name>
</gene>
<reference evidence="2 3" key="1">
    <citation type="journal article" date="2013" name="Genome Announc.">
        <title>Genome Sequence of the Extreme Obligate Alkaliphile Bacillus marmarensis Strain DSM 21297.</title>
        <authorList>
            <person name="Wernick D.G."/>
            <person name="Choi K.Y."/>
            <person name="Tat C.A."/>
            <person name="Lafontaine Rivera J.G."/>
            <person name="Liao J.C."/>
        </authorList>
    </citation>
    <scope>NUCLEOTIDE SEQUENCE [LARGE SCALE GENOMIC DNA]</scope>
    <source>
        <strain evidence="2 3">DSM 21297</strain>
    </source>
</reference>
<dbReference type="AlphaFoldDB" id="U6STS5"/>
<dbReference type="Proteomes" id="UP000017170">
    <property type="component" value="Unassembled WGS sequence"/>
</dbReference>
<sequence length="79" mass="8938">MIPRPYRLLGLESSYNEGALYYLFALLIGAEGTRPQRDVSGQRRNEETTGAARGKRVPAAEINNYCGKPIFQYAYVCYE</sequence>
<organism evidence="2 3">
    <name type="scientific">Alkalihalophilus marmarensis DSM 21297</name>
    <dbReference type="NCBI Taxonomy" id="1188261"/>
    <lineage>
        <taxon>Bacteria</taxon>
        <taxon>Bacillati</taxon>
        <taxon>Bacillota</taxon>
        <taxon>Bacilli</taxon>
        <taxon>Bacillales</taxon>
        <taxon>Bacillaceae</taxon>
        <taxon>Alkalihalophilus</taxon>
    </lineage>
</organism>
<keyword evidence="3" id="KW-1185">Reference proteome</keyword>